<dbReference type="VEuPathDB" id="FungiDB:PGUG_00407"/>
<evidence type="ECO:0000256" key="1">
    <source>
        <dbReference type="SAM" id="MobiDB-lite"/>
    </source>
</evidence>
<dbReference type="InterPro" id="IPR050782">
    <property type="entry name" value="PP1_regulatory_subunit_3"/>
</dbReference>
<protein>
    <recommendedName>
        <fullName evidence="2">CBM21 domain-containing protein</fullName>
    </recommendedName>
</protein>
<dbReference type="Proteomes" id="UP000001997">
    <property type="component" value="Unassembled WGS sequence"/>
</dbReference>
<dbReference type="PROSITE" id="PS51159">
    <property type="entry name" value="CBM21"/>
    <property type="match status" value="1"/>
</dbReference>
<dbReference type="HOGENOM" id="CLU_024643_0_0_1"/>
<feature type="compositionally biased region" description="Polar residues" evidence="1">
    <location>
        <begin position="88"/>
        <end position="101"/>
    </location>
</feature>
<keyword evidence="4" id="KW-1185">Reference proteome</keyword>
<dbReference type="Pfam" id="PF03370">
    <property type="entry name" value="CBM_21"/>
    <property type="match status" value="1"/>
</dbReference>
<feature type="region of interest" description="Disordered" evidence="1">
    <location>
        <begin position="332"/>
        <end position="408"/>
    </location>
</feature>
<dbReference type="AlphaFoldDB" id="A5DAV2"/>
<organism evidence="3 4">
    <name type="scientific">Meyerozyma guilliermondii (strain ATCC 6260 / CBS 566 / DSM 6381 / JCM 1539 / NBRC 10279 / NRRL Y-324)</name>
    <name type="common">Yeast</name>
    <name type="synonym">Candida guilliermondii</name>
    <dbReference type="NCBI Taxonomy" id="294746"/>
    <lineage>
        <taxon>Eukaryota</taxon>
        <taxon>Fungi</taxon>
        <taxon>Dikarya</taxon>
        <taxon>Ascomycota</taxon>
        <taxon>Saccharomycotina</taxon>
        <taxon>Pichiomycetes</taxon>
        <taxon>Debaryomycetaceae</taxon>
        <taxon>Meyerozyma</taxon>
    </lineage>
</organism>
<dbReference type="EMBL" id="CH408155">
    <property type="protein sequence ID" value="EDK36309.2"/>
    <property type="molecule type" value="Genomic_DNA"/>
</dbReference>
<dbReference type="PANTHER" id="PTHR12307">
    <property type="entry name" value="PROTEIN PHOSPHATASE 1 REGULATORY SUBUNIT"/>
    <property type="match status" value="1"/>
</dbReference>
<feature type="region of interest" description="Disordered" evidence="1">
    <location>
        <begin position="86"/>
        <end position="113"/>
    </location>
</feature>
<dbReference type="GO" id="GO:0005979">
    <property type="term" value="P:regulation of glycogen biosynthetic process"/>
    <property type="evidence" value="ECO:0007669"/>
    <property type="project" value="TreeGrafter"/>
</dbReference>
<dbReference type="OrthoDB" id="1881at2759"/>
<dbReference type="InParanoid" id="A5DAV2"/>
<feature type="compositionally biased region" description="Polar residues" evidence="1">
    <location>
        <begin position="383"/>
        <end position="408"/>
    </location>
</feature>
<dbReference type="OMA" id="EFPQFNE"/>
<evidence type="ECO:0000259" key="2">
    <source>
        <dbReference type="PROSITE" id="PS51159"/>
    </source>
</evidence>
<dbReference type="InterPro" id="IPR005036">
    <property type="entry name" value="CBM21_dom"/>
</dbReference>
<dbReference type="GeneID" id="5129199"/>
<dbReference type="GO" id="GO:2001069">
    <property type="term" value="F:glycogen binding"/>
    <property type="evidence" value="ECO:0007669"/>
    <property type="project" value="TreeGrafter"/>
</dbReference>
<reference evidence="3 4" key="1">
    <citation type="journal article" date="2009" name="Nature">
        <title>Evolution of pathogenicity and sexual reproduction in eight Candida genomes.</title>
        <authorList>
            <person name="Butler G."/>
            <person name="Rasmussen M.D."/>
            <person name="Lin M.F."/>
            <person name="Santos M.A."/>
            <person name="Sakthikumar S."/>
            <person name="Munro C.A."/>
            <person name="Rheinbay E."/>
            <person name="Grabherr M."/>
            <person name="Forche A."/>
            <person name="Reedy J.L."/>
            <person name="Agrafioti I."/>
            <person name="Arnaud M.B."/>
            <person name="Bates S."/>
            <person name="Brown A.J."/>
            <person name="Brunke S."/>
            <person name="Costanzo M.C."/>
            <person name="Fitzpatrick D.A."/>
            <person name="de Groot P.W."/>
            <person name="Harris D."/>
            <person name="Hoyer L.L."/>
            <person name="Hube B."/>
            <person name="Klis F.M."/>
            <person name="Kodira C."/>
            <person name="Lennard N."/>
            <person name="Logue M.E."/>
            <person name="Martin R."/>
            <person name="Neiman A.M."/>
            <person name="Nikolaou E."/>
            <person name="Quail M.A."/>
            <person name="Quinn J."/>
            <person name="Santos M.C."/>
            <person name="Schmitzberger F.F."/>
            <person name="Sherlock G."/>
            <person name="Shah P."/>
            <person name="Silverstein K.A."/>
            <person name="Skrzypek M.S."/>
            <person name="Soll D."/>
            <person name="Staggs R."/>
            <person name="Stansfield I."/>
            <person name="Stumpf M.P."/>
            <person name="Sudbery P.E."/>
            <person name="Srikantha T."/>
            <person name="Zeng Q."/>
            <person name="Berman J."/>
            <person name="Berriman M."/>
            <person name="Heitman J."/>
            <person name="Gow N.A."/>
            <person name="Lorenz M.C."/>
            <person name="Birren B.W."/>
            <person name="Kellis M."/>
            <person name="Cuomo C.A."/>
        </authorList>
    </citation>
    <scope>NUCLEOTIDE SEQUENCE [LARGE SCALE GENOMIC DNA]</scope>
    <source>
        <strain evidence="4">ATCC 6260 / CBS 566 / DSM 6381 / JCM 1539 / NBRC 10279 / NRRL Y-324</strain>
    </source>
</reference>
<dbReference type="KEGG" id="pgu:PGUG_00407"/>
<dbReference type="Gene3D" id="2.60.40.2440">
    <property type="entry name" value="Carbohydrate binding type-21 domain"/>
    <property type="match status" value="1"/>
</dbReference>
<accession>A5DAV2</accession>
<dbReference type="RefSeq" id="XP_001487030.2">
    <property type="nucleotide sequence ID" value="XM_001486980.1"/>
</dbReference>
<feature type="domain" description="CBM21" evidence="2">
    <location>
        <begin position="156"/>
        <end position="265"/>
    </location>
</feature>
<sequence>MTVTINISSSDSETSSATKPAPKVQAKDDSALTRPHPLLKKKSGELIKSSLRLSSLTKSASASSLLSPTKSVRFASRLANIKMFDGTDSPSVVSTTENSPTGTPPAAEGGESYFDLRWDDDESDSNSVSDEEGVITPPGPTKYKWDWSNFRSVTNLHCTDGTPIYLSTLSLSADSTSLNGMLMAKNIAFEKAISIKLTFDGWQSKLIINNVSYVRSFAAINYDQFRFSIPLQNLASVVNVEFVIKYEVANQTFWDNNLQRNYKLKLVKQKPQTKGFNYNFPSQSLPQFDELVTKLNSYQTEAKANLDDGNYTYLKSSPSKTRSDFHSRYDFNAELSKPRESKKPSTSDKIPAPAFQSYSSLMPTRPPLKHSFSSSDIPEKPKYSQSYKARQNASTSKPTTSQEEPTKFNSQSYANLLEKYCFFGGDEQPQTSPLLTAPLGGSKIDSPASTFHLLSDSIHI</sequence>
<dbReference type="GO" id="GO:0000164">
    <property type="term" value="C:protein phosphatase type 1 complex"/>
    <property type="evidence" value="ECO:0007669"/>
    <property type="project" value="TreeGrafter"/>
</dbReference>
<feature type="compositionally biased region" description="Basic and acidic residues" evidence="1">
    <location>
        <begin position="332"/>
        <end position="346"/>
    </location>
</feature>
<proteinExistence type="predicted"/>
<evidence type="ECO:0000313" key="3">
    <source>
        <dbReference type="EMBL" id="EDK36309.2"/>
    </source>
</evidence>
<dbReference type="InterPro" id="IPR038175">
    <property type="entry name" value="CBM21_dom_sf"/>
</dbReference>
<dbReference type="STRING" id="294746.A5DAV2"/>
<name>A5DAV2_PICGU</name>
<feature type="region of interest" description="Disordered" evidence="1">
    <location>
        <begin position="1"/>
        <end position="44"/>
    </location>
</feature>
<dbReference type="PANTHER" id="PTHR12307:SF36">
    <property type="entry name" value="GLYCOGEN-BINDING SUBUNIT 76A"/>
    <property type="match status" value="1"/>
</dbReference>
<dbReference type="eggNOG" id="KOG3986">
    <property type="taxonomic scope" value="Eukaryota"/>
</dbReference>
<evidence type="ECO:0000313" key="4">
    <source>
        <dbReference type="Proteomes" id="UP000001997"/>
    </source>
</evidence>
<dbReference type="GO" id="GO:0008157">
    <property type="term" value="F:protein phosphatase 1 binding"/>
    <property type="evidence" value="ECO:0007669"/>
    <property type="project" value="TreeGrafter"/>
</dbReference>
<gene>
    <name evidence="3" type="ORF">PGUG_00407</name>
</gene>